<evidence type="ECO:0000313" key="2">
    <source>
        <dbReference type="EMBL" id="AJK68896.1"/>
    </source>
</evidence>
<dbReference type="Gene3D" id="3.40.50.720">
    <property type="entry name" value="NAD(P)-binding Rossmann-like Domain"/>
    <property type="match status" value="1"/>
</dbReference>
<dbReference type="InterPro" id="IPR016040">
    <property type="entry name" value="NAD(P)-bd_dom"/>
</dbReference>
<reference evidence="2 3" key="1">
    <citation type="submission" date="2014-05" db="EMBL/GenBank/DDBJ databases">
        <title>Complete genome sequence of Corynebacterium marinum DSM 44953.</title>
        <authorList>
            <person name="Schaffert L."/>
            <person name="Albersmeier A."/>
            <person name="Kalinowski J."/>
            <person name="Ruckert C."/>
        </authorList>
    </citation>
    <scope>NUCLEOTIDE SEQUENCE [LARGE SCALE GENOMIC DNA]</scope>
    <source>
        <strain evidence="2 3">DSM 44953</strain>
    </source>
</reference>
<dbReference type="PANTHER" id="PTHR15020">
    <property type="entry name" value="FLAVIN REDUCTASE-RELATED"/>
    <property type="match status" value="1"/>
</dbReference>
<keyword evidence="3" id="KW-1185">Reference proteome</keyword>
<dbReference type="InterPro" id="IPR036291">
    <property type="entry name" value="NAD(P)-bd_dom_sf"/>
</dbReference>
<evidence type="ECO:0000313" key="3">
    <source>
        <dbReference type="Proteomes" id="UP000031928"/>
    </source>
</evidence>
<dbReference type="AlphaFoldDB" id="A0A0B6TW00"/>
<evidence type="ECO:0000259" key="1">
    <source>
        <dbReference type="Pfam" id="PF13460"/>
    </source>
</evidence>
<dbReference type="HOGENOM" id="CLU_025711_1_1_11"/>
<dbReference type="STRING" id="1224162.B840_06455"/>
<sequence length="236" mass="24772">MIDAQEENARKVLIIGGHGKVAQLVTSRLVSAGLDVTSLIRNPEQAPDIEALGSTPLIRDLTSLSVADWATLLQDVDTAIWTAGNAGKGGATATYAIDRDGALACIDALEQLRAERGAAPRLLMVSYLGSLDHGVDPEDSFYPYADAKETVDRRLLSSDLDYLILAPGRLTMEPAGGLAVVDNAPPKDGSVTTSRELVAKVLAEIAARDELPDVQILPFVDAEGGAGAGDEAISRL</sequence>
<feature type="domain" description="NAD(P)-binding" evidence="1">
    <location>
        <begin position="16"/>
        <end position="207"/>
    </location>
</feature>
<organism evidence="2 3">
    <name type="scientific">Corynebacterium marinum DSM 44953</name>
    <dbReference type="NCBI Taxonomy" id="1224162"/>
    <lineage>
        <taxon>Bacteria</taxon>
        <taxon>Bacillati</taxon>
        <taxon>Actinomycetota</taxon>
        <taxon>Actinomycetes</taxon>
        <taxon>Mycobacteriales</taxon>
        <taxon>Corynebacteriaceae</taxon>
        <taxon>Corynebacterium</taxon>
    </lineage>
</organism>
<accession>A0A0B6TW00</accession>
<dbReference type="Pfam" id="PF13460">
    <property type="entry name" value="NAD_binding_10"/>
    <property type="match status" value="1"/>
</dbReference>
<dbReference type="PANTHER" id="PTHR15020:SF50">
    <property type="entry name" value="UPF0659 PROTEIN YMR090W"/>
    <property type="match status" value="1"/>
</dbReference>
<dbReference type="Proteomes" id="UP000031928">
    <property type="component" value="Chromosome"/>
</dbReference>
<dbReference type="KEGG" id="cmq:B840_06455"/>
<dbReference type="EMBL" id="CP007790">
    <property type="protein sequence ID" value="AJK68896.1"/>
    <property type="molecule type" value="Genomic_DNA"/>
</dbReference>
<name>A0A0B6TW00_9CORY</name>
<dbReference type="RefSeq" id="WP_042621457.1">
    <property type="nucleotide sequence ID" value="NZ_CP007790.1"/>
</dbReference>
<dbReference type="OrthoDB" id="4248066at2"/>
<proteinExistence type="predicted"/>
<protein>
    <submittedName>
        <fullName evidence="2">Nucleoside-diphosphate-sugar epimerase</fullName>
    </submittedName>
</protein>
<dbReference type="SUPFAM" id="SSF51735">
    <property type="entry name" value="NAD(P)-binding Rossmann-fold domains"/>
    <property type="match status" value="1"/>
</dbReference>
<gene>
    <name evidence="2" type="ORF">B840_06455</name>
</gene>